<sequence length="81" mass="9762">MRRQNSKLNSQIFVKNNQLYNQSIIKNRQTNYNRLIYRKNHTFGPLFGGPNRDDNEPNNNQNRMVIMLLASMWLYASSKWR</sequence>
<protein>
    <submittedName>
        <fullName evidence="1">Uncharacterized protein</fullName>
    </submittedName>
</protein>
<dbReference type="EMBL" id="MN740163">
    <property type="protein sequence ID" value="QHT91169.1"/>
    <property type="molecule type" value="Genomic_DNA"/>
</dbReference>
<reference evidence="1" key="1">
    <citation type="journal article" date="2020" name="Nature">
        <title>Giant virus diversity and host interactions through global metagenomics.</title>
        <authorList>
            <person name="Schulz F."/>
            <person name="Roux S."/>
            <person name="Paez-Espino D."/>
            <person name="Jungbluth S."/>
            <person name="Walsh D.A."/>
            <person name="Denef V.J."/>
            <person name="McMahon K.D."/>
            <person name="Konstantinidis K.T."/>
            <person name="Eloe-Fadrosh E.A."/>
            <person name="Kyrpides N.C."/>
            <person name="Woyke T."/>
        </authorList>
    </citation>
    <scope>NUCLEOTIDE SEQUENCE</scope>
    <source>
        <strain evidence="1">GVMAG-M-3300023184-72</strain>
    </source>
</reference>
<name>A0A6C0IEI7_9ZZZZ</name>
<accession>A0A6C0IEI7</accession>
<organism evidence="1">
    <name type="scientific">viral metagenome</name>
    <dbReference type="NCBI Taxonomy" id="1070528"/>
    <lineage>
        <taxon>unclassified sequences</taxon>
        <taxon>metagenomes</taxon>
        <taxon>organismal metagenomes</taxon>
    </lineage>
</organism>
<dbReference type="AlphaFoldDB" id="A0A6C0IEI7"/>
<evidence type="ECO:0000313" key="1">
    <source>
        <dbReference type="EMBL" id="QHT91169.1"/>
    </source>
</evidence>
<proteinExistence type="predicted"/>